<dbReference type="Proteomes" id="UP001289581">
    <property type="component" value="Unassembled WGS sequence"/>
</dbReference>
<proteinExistence type="predicted"/>
<feature type="region of interest" description="Disordered" evidence="1">
    <location>
        <begin position="192"/>
        <end position="237"/>
    </location>
</feature>
<feature type="region of interest" description="Disordered" evidence="1">
    <location>
        <begin position="35"/>
        <end position="58"/>
    </location>
</feature>
<evidence type="ECO:0008006" key="4">
    <source>
        <dbReference type="Google" id="ProtNLM"/>
    </source>
</evidence>
<evidence type="ECO:0000256" key="1">
    <source>
        <dbReference type="SAM" id="MobiDB-lite"/>
    </source>
</evidence>
<dbReference type="RefSeq" id="WP_322912528.1">
    <property type="nucleotide sequence ID" value="NZ_JAXBCZ010000001.1"/>
</dbReference>
<accession>A0AAW9KWF1</accession>
<dbReference type="PROSITE" id="PS51257">
    <property type="entry name" value="PROKAR_LIPOPROTEIN"/>
    <property type="match status" value="1"/>
</dbReference>
<name>A0AAW9KWF1_9ACTO</name>
<evidence type="ECO:0000313" key="2">
    <source>
        <dbReference type="EMBL" id="MEA1305104.1"/>
    </source>
</evidence>
<reference evidence="2 3" key="1">
    <citation type="submission" date="2023-06" db="EMBL/GenBank/DDBJ databases">
        <title>Actinomyces orist ORNL 0101 HMT-893 genome.</title>
        <authorList>
            <person name="Johnston C.D."/>
            <person name="Chen T."/>
            <person name="Dewhirst F.E."/>
        </authorList>
    </citation>
    <scope>NUCLEOTIDE SEQUENCE [LARGE SCALE GENOMIC DNA]</scope>
    <source>
        <strain evidence="2 3">ORNL 0101</strain>
    </source>
</reference>
<dbReference type="EMBL" id="JAXBCZ010000001">
    <property type="protein sequence ID" value="MEA1305104.1"/>
    <property type="molecule type" value="Genomic_DNA"/>
</dbReference>
<feature type="compositionally biased region" description="Polar residues" evidence="1">
    <location>
        <begin position="208"/>
        <end position="222"/>
    </location>
</feature>
<comment type="caution">
    <text evidence="2">The sequence shown here is derived from an EMBL/GenBank/DDBJ whole genome shotgun (WGS) entry which is preliminary data.</text>
</comment>
<evidence type="ECO:0000313" key="3">
    <source>
        <dbReference type="Proteomes" id="UP001289581"/>
    </source>
</evidence>
<gene>
    <name evidence="2" type="ORF">QU665_08510</name>
</gene>
<keyword evidence="3" id="KW-1185">Reference proteome</keyword>
<protein>
    <recommendedName>
        <fullName evidence="4">Lipoprotein</fullName>
    </recommendedName>
</protein>
<organism evidence="2 3">
    <name type="scientific">Actinomyces oris</name>
    <dbReference type="NCBI Taxonomy" id="544580"/>
    <lineage>
        <taxon>Bacteria</taxon>
        <taxon>Bacillati</taxon>
        <taxon>Actinomycetota</taxon>
        <taxon>Actinomycetes</taxon>
        <taxon>Actinomycetales</taxon>
        <taxon>Actinomycetaceae</taxon>
        <taxon>Actinomyces</taxon>
    </lineage>
</organism>
<dbReference type="AlphaFoldDB" id="A0AAW9KWF1"/>
<feature type="compositionally biased region" description="Low complexity" evidence="1">
    <location>
        <begin position="48"/>
        <end position="58"/>
    </location>
</feature>
<sequence length="237" mass="24617">MARSLIRLSGHHRVASVLGAGVLAASLALVGCSSSSPKDGGTIPPVNTAGASTASTTAPAAPSAASASASGAASTGVVTAESLSDPTLGYTVVSIPKDLDDTQTKVLQDFIAYDKVTWRIWFGGGKDTTGIDKVATGLTLQRVVNNASKMREEGQHARPPVRVSISEVVVYDSKNVAQVTMCVDQKQMTMVDSNGNDVTKPEHKIEVPSSTRMTNPDGTTWLATEGRRGQDGECSVD</sequence>